<dbReference type="GeneID" id="108741599"/>
<accession>A0A1W4XGP0</accession>
<dbReference type="RefSeq" id="XP_018331952.1">
    <property type="nucleotide sequence ID" value="XM_018476450.1"/>
</dbReference>
<evidence type="ECO:0000313" key="3">
    <source>
        <dbReference type="RefSeq" id="XP_018331952.1"/>
    </source>
</evidence>
<sequence length="550" mass="62472">MLNDSDDDDFSSSFASKSNLAHLFSNKVTKGLDSSLIYNAPKQPRKQATETSSLLCAKVVTIVEGLKEDSTNAKYGLAIVGNESLKTYELILYRTKQNILSRTKISSSFNFSIQDYVFGSFSDRTRQWVVKFKDRNDVSDFCDKLNNTGAGIIRTNTEAHRAISSNEPVQRQSPDIQKGPILKIETEKDRYEENDFTTNISSKIREFSSGISKIGVPVLPRASPAIPCTDINSKQFNDSQLISKSSDDIVQIEDTKISSANNLNIQLNVSEPPQNQFVQNVHFSNSQILSVPDPINLLAAETRIANCETKLSLAQIQSKLDQLLQSANNLPEPQSKVLQSKNKALQLKIDNLEAEIGKLKTENVKLHCNYNESGANPQFIETLEIENQELKNKILNYEVDVLNAKKEIELCHEERSNTSRLIEQNQNLLEDNVKLQNKIKEYEGQLKELNKLRHTTIELKESIEIKEQQLLECKHELECFNPEGDRVNKMEKMKILEREIKDIMNDMYQTIISSGNSVKYPISEEFKLILVKLVKNSTFKIIEEIQKKFA</sequence>
<dbReference type="PANTHER" id="PTHR44927">
    <property type="entry name" value="FK506-BINDING PROTEIN 15"/>
    <property type="match status" value="1"/>
</dbReference>
<dbReference type="AlphaFoldDB" id="A0A1W4XGP0"/>
<name>A0A1W4XGP0_AGRPL</name>
<keyword evidence="2" id="KW-1185">Reference proteome</keyword>
<evidence type="ECO:0000313" key="2">
    <source>
        <dbReference type="Proteomes" id="UP000192223"/>
    </source>
</evidence>
<gene>
    <name evidence="3" type="primary">LOC108741599</name>
</gene>
<dbReference type="KEGG" id="apln:108741599"/>
<feature type="coiled-coil region" evidence="1">
    <location>
        <begin position="335"/>
        <end position="455"/>
    </location>
</feature>
<dbReference type="OrthoDB" id="5842926at2759"/>
<organism evidence="2 3">
    <name type="scientific">Agrilus planipennis</name>
    <name type="common">Emerald ash borer</name>
    <name type="synonym">Agrilus marcopoli</name>
    <dbReference type="NCBI Taxonomy" id="224129"/>
    <lineage>
        <taxon>Eukaryota</taxon>
        <taxon>Metazoa</taxon>
        <taxon>Ecdysozoa</taxon>
        <taxon>Arthropoda</taxon>
        <taxon>Hexapoda</taxon>
        <taxon>Insecta</taxon>
        <taxon>Pterygota</taxon>
        <taxon>Neoptera</taxon>
        <taxon>Endopterygota</taxon>
        <taxon>Coleoptera</taxon>
        <taxon>Polyphaga</taxon>
        <taxon>Elateriformia</taxon>
        <taxon>Buprestoidea</taxon>
        <taxon>Buprestidae</taxon>
        <taxon>Agrilinae</taxon>
        <taxon>Agrilus</taxon>
    </lineage>
</organism>
<dbReference type="PANTHER" id="PTHR44927:SF1">
    <property type="entry name" value="FK506-BINDING PROTEIN 15"/>
    <property type="match status" value="1"/>
</dbReference>
<dbReference type="InParanoid" id="A0A1W4XGP0"/>
<dbReference type="Proteomes" id="UP000192223">
    <property type="component" value="Unplaced"/>
</dbReference>
<evidence type="ECO:0000256" key="1">
    <source>
        <dbReference type="SAM" id="Coils"/>
    </source>
</evidence>
<protein>
    <submittedName>
        <fullName evidence="3">Uncharacterized protein LOC108741599</fullName>
    </submittedName>
</protein>
<keyword evidence="1" id="KW-0175">Coiled coil</keyword>
<reference evidence="3" key="1">
    <citation type="submission" date="2025-08" db="UniProtKB">
        <authorList>
            <consortium name="RefSeq"/>
        </authorList>
    </citation>
    <scope>IDENTIFICATION</scope>
    <source>
        <tissue evidence="3">Entire body</tissue>
    </source>
</reference>
<proteinExistence type="predicted"/>
<dbReference type="STRING" id="224129.A0A1W4XGP0"/>